<comment type="caution">
    <text evidence="1">The sequence shown here is derived from an EMBL/GenBank/DDBJ whole genome shotgun (WGS) entry which is preliminary data.</text>
</comment>
<organism evidence="1 2">
    <name type="scientific">Penicillium coprophilum</name>
    <dbReference type="NCBI Taxonomy" id="36646"/>
    <lineage>
        <taxon>Eukaryota</taxon>
        <taxon>Fungi</taxon>
        <taxon>Dikarya</taxon>
        <taxon>Ascomycota</taxon>
        <taxon>Pezizomycotina</taxon>
        <taxon>Eurotiomycetes</taxon>
        <taxon>Eurotiomycetidae</taxon>
        <taxon>Eurotiales</taxon>
        <taxon>Aspergillaceae</taxon>
        <taxon>Penicillium</taxon>
    </lineage>
</organism>
<dbReference type="SUPFAM" id="SSF56281">
    <property type="entry name" value="Metallo-hydrolase/oxidoreductase"/>
    <property type="match status" value="1"/>
</dbReference>
<name>A0A1V6V7Z8_9EURO</name>
<reference evidence="2" key="1">
    <citation type="journal article" date="2017" name="Nat. Microbiol.">
        <title>Global analysis of biosynthetic gene clusters reveals vast potential of secondary metabolite production in Penicillium species.</title>
        <authorList>
            <person name="Nielsen J.C."/>
            <person name="Grijseels S."/>
            <person name="Prigent S."/>
            <person name="Ji B."/>
            <person name="Dainat J."/>
            <person name="Nielsen K.F."/>
            <person name="Frisvad J.C."/>
            <person name="Workman M."/>
            <person name="Nielsen J."/>
        </authorList>
    </citation>
    <scope>NUCLEOTIDE SEQUENCE [LARGE SCALE GENOMIC DNA]</scope>
    <source>
        <strain evidence="2">IBT 31321</strain>
    </source>
</reference>
<evidence type="ECO:0000313" key="2">
    <source>
        <dbReference type="Proteomes" id="UP000191500"/>
    </source>
</evidence>
<dbReference type="EMBL" id="MDDG01000001">
    <property type="protein sequence ID" value="OQE46782.1"/>
    <property type="molecule type" value="Genomic_DNA"/>
</dbReference>
<evidence type="ECO:0000313" key="1">
    <source>
        <dbReference type="EMBL" id="OQE46782.1"/>
    </source>
</evidence>
<dbReference type="Gene3D" id="3.60.15.10">
    <property type="entry name" value="Ribonuclease Z/Hydroxyacylglutathione hydrolase-like"/>
    <property type="match status" value="1"/>
</dbReference>
<evidence type="ECO:0008006" key="3">
    <source>
        <dbReference type="Google" id="ProtNLM"/>
    </source>
</evidence>
<gene>
    <name evidence="1" type="ORF">PENCOP_c001G07176</name>
</gene>
<sequence>MDLHQPCSLTPQYPPVTPKLSSWIKETTPGKELKYIDTPHAQGYHYLGNPVMRKQFPGAISWEGWFPNGLILVESRVIHQSLPAHGELSIDNSSLFGIDVVHFDTNASSFRHAPYLNIVIAGDIFYGNCFQFLAEAKTAEKRKNWLGTLDQIAVLGPAIVVPGHKRASQVDGPYLIESNFASEEETNRLRDLEQIEEAMTKRSHRGGIGMSWTAAKAV</sequence>
<proteinExistence type="predicted"/>
<dbReference type="Proteomes" id="UP000191500">
    <property type="component" value="Unassembled WGS sequence"/>
</dbReference>
<accession>A0A1V6V7Z8</accession>
<dbReference type="InterPro" id="IPR036866">
    <property type="entry name" value="RibonucZ/Hydroxyglut_hydro"/>
</dbReference>
<dbReference type="AlphaFoldDB" id="A0A1V6V7Z8"/>
<protein>
    <recommendedName>
        <fullName evidence="3">Metallo-beta-lactamase domain-containing protein</fullName>
    </recommendedName>
</protein>
<keyword evidence="2" id="KW-1185">Reference proteome</keyword>